<dbReference type="InterPro" id="IPR026590">
    <property type="entry name" value="Ssirtuin_cat_dom"/>
</dbReference>
<gene>
    <name evidence="5" type="primary">cobB</name>
    <name evidence="8" type="ORF">GF068_41495</name>
</gene>
<evidence type="ECO:0000256" key="4">
    <source>
        <dbReference type="ARBA" id="ARBA00023027"/>
    </source>
</evidence>
<dbReference type="GO" id="GO:0017136">
    <property type="term" value="F:histone deacetylase activity, NAD-dependent"/>
    <property type="evidence" value="ECO:0007669"/>
    <property type="project" value="TreeGrafter"/>
</dbReference>
<protein>
    <recommendedName>
        <fullName evidence="5">NAD-dependent protein deacetylase</fullName>
        <ecNumber evidence="5">2.3.1.286</ecNumber>
    </recommendedName>
    <alternativeName>
        <fullName evidence="5">Regulatory protein SIR2 homolog</fullName>
    </alternativeName>
</protein>
<dbReference type="AlphaFoldDB" id="A0A6N7Q6L9"/>
<feature type="binding site" evidence="5">
    <location>
        <position position="287"/>
    </location>
    <ligand>
        <name>NAD(+)</name>
        <dbReference type="ChEBI" id="CHEBI:57540"/>
    </ligand>
</feature>
<evidence type="ECO:0000256" key="2">
    <source>
        <dbReference type="ARBA" id="ARBA00022723"/>
    </source>
</evidence>
<dbReference type="EMBL" id="WJIE01000029">
    <property type="protein sequence ID" value="MRG98345.1"/>
    <property type="molecule type" value="Genomic_DNA"/>
</dbReference>
<evidence type="ECO:0000256" key="6">
    <source>
        <dbReference type="PROSITE-ProRule" id="PRU00236"/>
    </source>
</evidence>
<feature type="binding site" evidence="5">
    <location>
        <begin position="243"/>
        <end position="245"/>
    </location>
    <ligand>
        <name>NAD(+)</name>
        <dbReference type="ChEBI" id="CHEBI:57540"/>
    </ligand>
</feature>
<evidence type="ECO:0000256" key="3">
    <source>
        <dbReference type="ARBA" id="ARBA00022833"/>
    </source>
</evidence>
<evidence type="ECO:0000313" key="9">
    <source>
        <dbReference type="Proteomes" id="UP000440224"/>
    </source>
</evidence>
<dbReference type="PANTHER" id="PTHR11085:SF10">
    <property type="entry name" value="NAD-DEPENDENT PROTEIN DEACYLASE SIRTUIN-5, MITOCHONDRIAL-RELATED"/>
    <property type="match status" value="1"/>
</dbReference>
<feature type="binding site" evidence="5 6">
    <location>
        <position position="152"/>
    </location>
    <ligand>
        <name>Zn(2+)</name>
        <dbReference type="ChEBI" id="CHEBI:29105"/>
    </ligand>
</feature>
<keyword evidence="4 5" id="KW-0520">NAD</keyword>
<dbReference type="SUPFAM" id="SSF52467">
    <property type="entry name" value="DHS-like NAD/FAD-binding domain"/>
    <property type="match status" value="1"/>
</dbReference>
<evidence type="ECO:0000256" key="5">
    <source>
        <dbReference type="HAMAP-Rule" id="MF_01967"/>
    </source>
</evidence>
<dbReference type="InterPro" id="IPR050134">
    <property type="entry name" value="NAD-dep_sirtuin_deacylases"/>
</dbReference>
<dbReference type="GO" id="GO:0070403">
    <property type="term" value="F:NAD+ binding"/>
    <property type="evidence" value="ECO:0007669"/>
    <property type="project" value="UniProtKB-UniRule"/>
</dbReference>
<keyword evidence="2 5" id="KW-0479">Metal-binding</keyword>
<dbReference type="Pfam" id="PF02146">
    <property type="entry name" value="SIR2"/>
    <property type="match status" value="1"/>
</dbReference>
<organism evidence="8 9">
    <name type="scientific">Polyangium spumosum</name>
    <dbReference type="NCBI Taxonomy" id="889282"/>
    <lineage>
        <taxon>Bacteria</taxon>
        <taxon>Pseudomonadati</taxon>
        <taxon>Myxococcota</taxon>
        <taxon>Polyangia</taxon>
        <taxon>Polyangiales</taxon>
        <taxon>Polyangiaceae</taxon>
        <taxon>Polyangium</taxon>
    </lineage>
</organism>
<comment type="cofactor">
    <cofactor evidence="5">
        <name>Zn(2+)</name>
        <dbReference type="ChEBI" id="CHEBI:29105"/>
    </cofactor>
    <text evidence="5">Binds 1 zinc ion per subunit.</text>
</comment>
<dbReference type="Gene3D" id="3.30.1600.10">
    <property type="entry name" value="SIR2/SIRT2 'Small Domain"/>
    <property type="match status" value="1"/>
</dbReference>
<dbReference type="PROSITE" id="PS50305">
    <property type="entry name" value="SIRTUIN"/>
    <property type="match status" value="1"/>
</dbReference>
<name>A0A6N7Q6L9_9BACT</name>
<keyword evidence="1 5" id="KW-0808">Transferase</keyword>
<dbReference type="NCBIfam" id="NF003738">
    <property type="entry name" value="PRK05333.1"/>
    <property type="match status" value="1"/>
</dbReference>
<dbReference type="EC" id="2.3.1.286" evidence="5"/>
<proteinExistence type="inferred from homology"/>
<keyword evidence="3 5" id="KW-0862">Zinc</keyword>
<accession>A0A6N7Q6L9</accession>
<evidence type="ECO:0000259" key="7">
    <source>
        <dbReference type="PROSITE" id="PS50305"/>
    </source>
</evidence>
<keyword evidence="5" id="KW-0963">Cytoplasm</keyword>
<feature type="binding site" evidence="5 6">
    <location>
        <position position="203"/>
    </location>
    <ligand>
        <name>Zn(2+)</name>
        <dbReference type="ChEBI" id="CHEBI:29105"/>
    </ligand>
</feature>
<dbReference type="Proteomes" id="UP000440224">
    <property type="component" value="Unassembled WGS sequence"/>
</dbReference>
<sequence>MLSARPPSTSLGSPRALRWGVASEGIDLALAEPLARLLAGRRAVALAGAGMSTESGIPDYRGPETARRARNPIQARAFIHDPAARARYWARSMNGWPRIAAARPNPAHVALAALERAGRLAGTITQNVDGLHQAAGSERVIELHGALARVRCLGCGVIEPRASLQERLIAENPSFYQWGTALAPDGDADLEHDAFADFHVPACLGCGGTLKPDVVFFGENVPAPVTEAAWALFDEAEVLLVVGSSLTVYSGYRFVRRASERGVPVAIVNLGPTRGDAHAAVRVDARLGELLPRLASTLGA</sequence>
<evidence type="ECO:0000313" key="8">
    <source>
        <dbReference type="EMBL" id="MRG98345.1"/>
    </source>
</evidence>
<evidence type="ECO:0000256" key="1">
    <source>
        <dbReference type="ARBA" id="ARBA00022679"/>
    </source>
</evidence>
<comment type="similarity">
    <text evidence="5">Belongs to the sirtuin family. Class II subfamily.</text>
</comment>
<comment type="function">
    <text evidence="5">NAD-dependent protein deacetylase which modulates the activities of several enzymes which are inactive in their acetylated form.</text>
</comment>
<dbReference type="InterPro" id="IPR026591">
    <property type="entry name" value="Sirtuin_cat_small_dom_sf"/>
</dbReference>
<comment type="caution">
    <text evidence="5">Lacks conserved residue(s) required for the propagation of feature annotation.</text>
</comment>
<feature type="binding site" evidence="5 6">
    <location>
        <position position="206"/>
    </location>
    <ligand>
        <name>Zn(2+)</name>
        <dbReference type="ChEBI" id="CHEBI:29105"/>
    </ligand>
</feature>
<comment type="subcellular location">
    <subcellularLocation>
        <location evidence="5">Cytoplasm</location>
    </subcellularLocation>
</comment>
<dbReference type="Gene3D" id="3.40.50.1220">
    <property type="entry name" value="TPP-binding domain"/>
    <property type="match status" value="1"/>
</dbReference>
<dbReference type="GO" id="GO:0005737">
    <property type="term" value="C:cytoplasm"/>
    <property type="evidence" value="ECO:0007669"/>
    <property type="project" value="UniProtKB-SubCell"/>
</dbReference>
<reference evidence="8 9" key="1">
    <citation type="submission" date="2019-10" db="EMBL/GenBank/DDBJ databases">
        <title>A soil myxobacterium in the family Polyangiaceae.</title>
        <authorList>
            <person name="Li Y."/>
            <person name="Wang J."/>
        </authorList>
    </citation>
    <scope>NUCLEOTIDE SEQUENCE [LARGE SCALE GENOMIC DNA]</scope>
    <source>
        <strain evidence="8 9">DSM 14734</strain>
    </source>
</reference>
<feature type="binding site" evidence="5">
    <location>
        <begin position="126"/>
        <end position="129"/>
    </location>
    <ligand>
        <name>NAD(+)</name>
        <dbReference type="ChEBI" id="CHEBI:57540"/>
    </ligand>
</feature>
<feature type="domain" description="Deacetylase sirtuin-type" evidence="7">
    <location>
        <begin position="24"/>
        <end position="300"/>
    </location>
</feature>
<comment type="catalytic activity">
    <reaction evidence="5">
        <text>N(6)-acetyl-L-lysyl-[protein] + NAD(+) + H2O = 2''-O-acetyl-ADP-D-ribose + nicotinamide + L-lysyl-[protein]</text>
        <dbReference type="Rhea" id="RHEA:43636"/>
        <dbReference type="Rhea" id="RHEA-COMP:9752"/>
        <dbReference type="Rhea" id="RHEA-COMP:10731"/>
        <dbReference type="ChEBI" id="CHEBI:15377"/>
        <dbReference type="ChEBI" id="CHEBI:17154"/>
        <dbReference type="ChEBI" id="CHEBI:29969"/>
        <dbReference type="ChEBI" id="CHEBI:57540"/>
        <dbReference type="ChEBI" id="CHEBI:61930"/>
        <dbReference type="ChEBI" id="CHEBI:83767"/>
        <dbReference type="EC" id="2.3.1.286"/>
    </reaction>
</comment>
<comment type="caution">
    <text evidence="8">The sequence shown here is derived from an EMBL/GenBank/DDBJ whole genome shotgun (WGS) entry which is preliminary data.</text>
</comment>
<dbReference type="InterPro" id="IPR026587">
    <property type="entry name" value="Sirtuin_class_II"/>
</dbReference>
<dbReference type="GO" id="GO:0008270">
    <property type="term" value="F:zinc ion binding"/>
    <property type="evidence" value="ECO:0007669"/>
    <property type="project" value="UniProtKB-UniRule"/>
</dbReference>
<dbReference type="InterPro" id="IPR003000">
    <property type="entry name" value="Sirtuin"/>
</dbReference>
<dbReference type="InterPro" id="IPR029035">
    <property type="entry name" value="DHS-like_NAD/FAD-binding_dom"/>
</dbReference>
<feature type="active site" description="Proton acceptor" evidence="5 6">
    <location>
        <position position="144"/>
    </location>
</feature>
<feature type="binding site" evidence="5 6">
    <location>
        <position position="155"/>
    </location>
    <ligand>
        <name>Zn(2+)</name>
        <dbReference type="ChEBI" id="CHEBI:29105"/>
    </ligand>
</feature>
<keyword evidence="9" id="KW-1185">Reference proteome</keyword>
<dbReference type="HAMAP" id="MF_01967">
    <property type="entry name" value="Sirtuin_ClassII"/>
    <property type="match status" value="1"/>
</dbReference>
<feature type="binding site" evidence="5">
    <location>
        <begin position="269"/>
        <end position="271"/>
    </location>
    <ligand>
        <name>NAD(+)</name>
        <dbReference type="ChEBI" id="CHEBI:57540"/>
    </ligand>
</feature>
<dbReference type="PANTHER" id="PTHR11085">
    <property type="entry name" value="NAD-DEPENDENT PROTEIN DEACYLASE SIRTUIN-5, MITOCHONDRIAL-RELATED"/>
    <property type="match status" value="1"/>
</dbReference>